<proteinExistence type="predicted"/>
<organism evidence="1">
    <name type="scientific">Spironucleus salmonicida</name>
    <dbReference type="NCBI Taxonomy" id="348837"/>
    <lineage>
        <taxon>Eukaryota</taxon>
        <taxon>Metamonada</taxon>
        <taxon>Diplomonadida</taxon>
        <taxon>Hexamitidae</taxon>
        <taxon>Hexamitinae</taxon>
        <taxon>Spironucleus</taxon>
    </lineage>
</organism>
<dbReference type="EMBL" id="KI546170">
    <property type="protein sequence ID" value="EST41447.1"/>
    <property type="molecule type" value="Genomic_DNA"/>
</dbReference>
<evidence type="ECO:0000313" key="2">
    <source>
        <dbReference type="EMBL" id="KAH0572385.1"/>
    </source>
</evidence>
<protein>
    <submittedName>
        <fullName evidence="1">Uncharacterized protein</fullName>
    </submittedName>
</protein>
<name>V6LAK9_9EUKA</name>
<reference evidence="1 2" key="1">
    <citation type="journal article" date="2014" name="PLoS Genet.">
        <title>The Genome of Spironucleus salmonicida Highlights a Fish Pathogen Adapted to Fluctuating Environments.</title>
        <authorList>
            <person name="Xu F."/>
            <person name="Jerlstrom-Hultqvist J."/>
            <person name="Einarsson E."/>
            <person name="Astvaldsson A."/>
            <person name="Svard S.G."/>
            <person name="Andersson J.O."/>
        </authorList>
    </citation>
    <scope>NUCLEOTIDE SEQUENCE</scope>
    <source>
        <strain evidence="2">ATCC 50377</strain>
    </source>
</reference>
<reference evidence="2" key="2">
    <citation type="submission" date="2020-12" db="EMBL/GenBank/DDBJ databases">
        <title>New Spironucleus salmonicida genome in near-complete chromosomes.</title>
        <authorList>
            <person name="Xu F."/>
            <person name="Kurt Z."/>
            <person name="Jimenez-Gonzalez A."/>
            <person name="Astvaldsson A."/>
            <person name="Andersson J.O."/>
            <person name="Svard S.G."/>
        </authorList>
    </citation>
    <scope>NUCLEOTIDE SEQUENCE</scope>
    <source>
        <strain evidence="2">ATCC 50377</strain>
    </source>
</reference>
<dbReference type="Proteomes" id="UP000018208">
    <property type="component" value="Unassembled WGS sequence"/>
</dbReference>
<gene>
    <name evidence="1" type="ORF">SS50377_19165</name>
    <name evidence="2" type="ORF">SS50377_26595</name>
</gene>
<dbReference type="AlphaFoldDB" id="V6LAK9"/>
<sequence>MEFRALDNEIYQLLVESLNNNEIPDQALKMLETYQSQLQNIVVDNEVIVPIAKPISQENAENLLDAEDQPSCNTPYATKVNELLNLNSQYFNLQTQAEGAISPSLLLVAAAAASCPQDEQNQELIQIFGEQAGSNFDVYSTMHEVLGSIDGAVEFTEFTRYQCGHIIPDSVVGDCPICQRGRDNVYKIVPKSSK</sequence>
<keyword evidence="3" id="KW-1185">Reference proteome</keyword>
<evidence type="ECO:0000313" key="3">
    <source>
        <dbReference type="Proteomes" id="UP000018208"/>
    </source>
</evidence>
<dbReference type="EMBL" id="AUWU02000006">
    <property type="protein sequence ID" value="KAH0572385.1"/>
    <property type="molecule type" value="Genomic_DNA"/>
</dbReference>
<evidence type="ECO:0000313" key="1">
    <source>
        <dbReference type="EMBL" id="EST41447.1"/>
    </source>
</evidence>
<accession>V6LAK9</accession>
<dbReference type="VEuPathDB" id="GiardiaDB:SS50377_26595"/>